<evidence type="ECO:0000313" key="14">
    <source>
        <dbReference type="Proteomes" id="UP000544127"/>
    </source>
</evidence>
<evidence type="ECO:0000313" key="13">
    <source>
        <dbReference type="EMBL" id="NWV01268.1"/>
    </source>
</evidence>
<dbReference type="InterPro" id="IPR013783">
    <property type="entry name" value="Ig-like_fold"/>
</dbReference>
<evidence type="ECO:0000256" key="8">
    <source>
        <dbReference type="ARBA" id="ARBA00023319"/>
    </source>
</evidence>
<proteinExistence type="inferred from homology"/>
<organism evidence="13 14">
    <name type="scientific">Upupa epops</name>
    <name type="common">Eurasian hoopoe</name>
    <dbReference type="NCBI Taxonomy" id="57439"/>
    <lineage>
        <taxon>Eukaryota</taxon>
        <taxon>Metazoa</taxon>
        <taxon>Chordata</taxon>
        <taxon>Craniata</taxon>
        <taxon>Vertebrata</taxon>
        <taxon>Euteleostomi</taxon>
        <taxon>Archelosauria</taxon>
        <taxon>Archosauria</taxon>
        <taxon>Dinosauria</taxon>
        <taxon>Saurischia</taxon>
        <taxon>Theropoda</taxon>
        <taxon>Coelurosauria</taxon>
        <taxon>Aves</taxon>
        <taxon>Neognathae</taxon>
        <taxon>Neoaves</taxon>
        <taxon>Telluraves</taxon>
        <taxon>Coraciimorphae</taxon>
        <taxon>Bucerotiformes</taxon>
        <taxon>Upupidae</taxon>
        <taxon>Upupa</taxon>
    </lineage>
</organism>
<dbReference type="Gene3D" id="3.30.1680.10">
    <property type="entry name" value="ligand-binding face of the semaphorins, domain 2"/>
    <property type="match status" value="1"/>
</dbReference>
<evidence type="ECO:0000256" key="7">
    <source>
        <dbReference type="ARBA" id="ARBA00023180"/>
    </source>
</evidence>
<evidence type="ECO:0000256" key="6">
    <source>
        <dbReference type="ARBA" id="ARBA00023157"/>
    </source>
</evidence>
<dbReference type="Pfam" id="PF18452">
    <property type="entry name" value="Ig_6"/>
    <property type="match status" value="1"/>
</dbReference>
<comment type="similarity">
    <text evidence="2">Belongs to the semaphorin family.</text>
</comment>
<dbReference type="SUPFAM" id="SSF101912">
    <property type="entry name" value="Sema domain"/>
    <property type="match status" value="1"/>
</dbReference>
<dbReference type="SUPFAM" id="SSF103575">
    <property type="entry name" value="Plexin repeat"/>
    <property type="match status" value="1"/>
</dbReference>
<keyword evidence="14" id="KW-1185">Reference proteome</keyword>
<dbReference type="GO" id="GO:0005886">
    <property type="term" value="C:plasma membrane"/>
    <property type="evidence" value="ECO:0007669"/>
    <property type="project" value="TreeGrafter"/>
</dbReference>
<dbReference type="InterPro" id="IPR036179">
    <property type="entry name" value="Ig-like_dom_sf"/>
</dbReference>
<dbReference type="GO" id="GO:0007411">
    <property type="term" value="P:axon guidance"/>
    <property type="evidence" value="ECO:0007669"/>
    <property type="project" value="TreeGrafter"/>
</dbReference>
<dbReference type="EMBL" id="VZRI01013698">
    <property type="protein sequence ID" value="NWV01268.1"/>
    <property type="molecule type" value="Genomic_DNA"/>
</dbReference>
<dbReference type="SMART" id="SM00630">
    <property type="entry name" value="Sema"/>
    <property type="match status" value="1"/>
</dbReference>
<comment type="subcellular location">
    <subcellularLocation>
        <location evidence="1">Secreted</location>
    </subcellularLocation>
</comment>
<dbReference type="InterPro" id="IPR001627">
    <property type="entry name" value="Semap_dom"/>
</dbReference>
<keyword evidence="5" id="KW-0732">Signal</keyword>
<comment type="caution">
    <text evidence="9">Lacks conserved residue(s) required for the propagation of feature annotation.</text>
</comment>
<dbReference type="GO" id="GO:0030215">
    <property type="term" value="F:semaphorin receptor binding"/>
    <property type="evidence" value="ECO:0007669"/>
    <property type="project" value="InterPro"/>
</dbReference>
<dbReference type="GO" id="GO:0030335">
    <property type="term" value="P:positive regulation of cell migration"/>
    <property type="evidence" value="ECO:0007669"/>
    <property type="project" value="TreeGrafter"/>
</dbReference>
<dbReference type="PROSITE" id="PS51004">
    <property type="entry name" value="SEMA"/>
    <property type="match status" value="1"/>
</dbReference>
<dbReference type="Gene3D" id="2.130.10.10">
    <property type="entry name" value="YVTN repeat-like/Quinoprotein amine dehydrogenase"/>
    <property type="match status" value="1"/>
</dbReference>
<evidence type="ECO:0000256" key="3">
    <source>
        <dbReference type="ARBA" id="ARBA00022473"/>
    </source>
</evidence>
<accession>A0A7K6BH91</accession>
<dbReference type="PANTHER" id="PTHR11036:SF20">
    <property type="entry name" value="SEMAPHORIN-3G"/>
    <property type="match status" value="1"/>
</dbReference>
<dbReference type="InterPro" id="IPR015943">
    <property type="entry name" value="WD40/YVTN_repeat-like_dom_sf"/>
</dbReference>
<evidence type="ECO:0000256" key="9">
    <source>
        <dbReference type="PROSITE-ProRule" id="PRU00352"/>
    </source>
</evidence>
<name>A0A7K6BH91_UPUEP</name>
<evidence type="ECO:0000256" key="1">
    <source>
        <dbReference type="ARBA" id="ARBA00004613"/>
    </source>
</evidence>
<dbReference type="GO" id="GO:0001755">
    <property type="term" value="P:neural crest cell migration"/>
    <property type="evidence" value="ECO:0007669"/>
    <property type="project" value="TreeGrafter"/>
</dbReference>
<keyword evidence="3" id="KW-0217">Developmental protein</keyword>
<reference evidence="13 14" key="1">
    <citation type="submission" date="2019-09" db="EMBL/GenBank/DDBJ databases">
        <title>Bird 10,000 Genomes (B10K) Project - Family phase.</title>
        <authorList>
            <person name="Zhang G."/>
        </authorList>
    </citation>
    <scope>NUCLEOTIDE SEQUENCE [LARGE SCALE GENOMIC DNA]</scope>
    <source>
        <strain evidence="13">B10K-DU-012-37</strain>
    </source>
</reference>
<dbReference type="InterPro" id="IPR007110">
    <property type="entry name" value="Ig-like_dom"/>
</dbReference>
<protein>
    <submittedName>
        <fullName evidence="13">SEM3G protein</fullName>
    </submittedName>
</protein>
<dbReference type="GO" id="GO:0005615">
    <property type="term" value="C:extracellular space"/>
    <property type="evidence" value="ECO:0007669"/>
    <property type="project" value="UniProtKB-ARBA"/>
</dbReference>
<dbReference type="FunFam" id="2.60.40.10:FF:000030">
    <property type="entry name" value="Semaphorin 3F like"/>
    <property type="match status" value="1"/>
</dbReference>
<evidence type="ECO:0000256" key="4">
    <source>
        <dbReference type="ARBA" id="ARBA00022525"/>
    </source>
</evidence>
<dbReference type="GO" id="GO:0038191">
    <property type="term" value="F:neuropilin binding"/>
    <property type="evidence" value="ECO:0007669"/>
    <property type="project" value="UniProtKB-ARBA"/>
</dbReference>
<dbReference type="PROSITE" id="PS50835">
    <property type="entry name" value="IG_LIKE"/>
    <property type="match status" value="1"/>
</dbReference>
<dbReference type="OrthoDB" id="9988752at2759"/>
<dbReference type="Proteomes" id="UP000544127">
    <property type="component" value="Unassembled WGS sequence"/>
</dbReference>
<feature type="domain" description="Ig-like" evidence="11">
    <location>
        <begin position="524"/>
        <end position="627"/>
    </location>
</feature>
<evidence type="ECO:0000256" key="2">
    <source>
        <dbReference type="ARBA" id="ARBA00009492"/>
    </source>
</evidence>
<dbReference type="PANTHER" id="PTHR11036">
    <property type="entry name" value="SEMAPHORIN"/>
    <property type="match status" value="1"/>
</dbReference>
<dbReference type="InterPro" id="IPR016201">
    <property type="entry name" value="PSI"/>
</dbReference>
<dbReference type="InterPro" id="IPR027231">
    <property type="entry name" value="Semaphorin"/>
</dbReference>
<dbReference type="CDD" id="cd05871">
    <property type="entry name" value="Ig_Sema3"/>
    <property type="match status" value="1"/>
</dbReference>
<dbReference type="Gene3D" id="2.60.40.10">
    <property type="entry name" value="Immunoglobulins"/>
    <property type="match status" value="1"/>
</dbReference>
<gene>
    <name evidence="13" type="primary">Sema3g</name>
    <name evidence="13" type="ORF">UPUEPO_R06078</name>
</gene>
<dbReference type="GO" id="GO:0045499">
    <property type="term" value="F:chemorepellent activity"/>
    <property type="evidence" value="ECO:0007669"/>
    <property type="project" value="TreeGrafter"/>
</dbReference>
<feature type="non-terminal residue" evidence="13">
    <location>
        <position position="734"/>
    </location>
</feature>
<dbReference type="AlphaFoldDB" id="A0A7K6BH91"/>
<evidence type="ECO:0000256" key="10">
    <source>
        <dbReference type="SAM" id="MobiDB-lite"/>
    </source>
</evidence>
<dbReference type="FunFam" id="3.30.1680.10:FF:000001">
    <property type="entry name" value="Semaphorin 3F like"/>
    <property type="match status" value="1"/>
</dbReference>
<dbReference type="FunFam" id="2.130.10.10:FF:000015">
    <property type="entry name" value="Semaphorin 3B"/>
    <property type="match status" value="1"/>
</dbReference>
<feature type="non-terminal residue" evidence="13">
    <location>
        <position position="1"/>
    </location>
</feature>
<dbReference type="Pfam" id="PF01403">
    <property type="entry name" value="Sema"/>
    <property type="match status" value="1"/>
</dbReference>
<keyword evidence="7" id="KW-0325">Glycoprotein</keyword>
<dbReference type="InterPro" id="IPR041416">
    <property type="entry name" value="IL-1RAcP-like_ig"/>
</dbReference>
<keyword evidence="8" id="KW-0393">Immunoglobulin domain</keyword>
<sequence length="734" mass="82999">NRSVLFFGYRGFLGFRSLYLDEYHDRLFIGGKDVLYSLPLDRGGADAKEIYWPPLPGQTEECLQKGKDPGTDCANYIRVLHPYNRTHLLACGTGAFHPVCTFIYVGHRSEHAFSLDPASVETGRSRCPHEPSGAFTSTVIGGELYTGLAADFLGHDPGIFRSMGVRSALRTEVEQRLLNDPKFVAAHLIPDNNDRDNDKAYFFFTEKVGEADSKEPTIVSRVARVCVNDAGGQRVLVNKWSTFNKARLVCSVSGPGGIDTHFDELEDVFLLRTKDGKSPEIYALFSTISHVFQGSAVCVYRMADVREVFNGPFAHRESPQHQWGAYEGRVPYPRPGVCPSKTTNQPRQQYSSTKDFPDEVLHFARAHPLMYKPLYPQHRRPLLVKTNLPYRLRQLVVDRVEAEEGQHDVLFLGTDTGSVLKVVVLQKMSWATTEEVVLEELQVFKVPVPITQMEISVKRQTLYVGSSLGVAQVQLHHCESYGTACAECCLARDPYCAWDGTACTHYQPSGKRRYRRQDISHSNPAHQCLDQNLTVDDFESVEEKVLYGVEDNSTFLECMPRSPQASVQWFVQRPLDEQRDEVKTDERILQTEQGLLFRRLHRHDAGLYYCKTLEHGFTQTVAKVALEVITSEQLAQPFPRQQGSEPQRLPCAELQPPKTWFKDIMHLLSAQGLQQVKEYCARFWCGGSSRPQHRKSKLAQTKHALAGVVDMGKKRRAAKGHNERNRVPRQVVAT</sequence>
<keyword evidence="6" id="KW-1015">Disulfide bond</keyword>
<dbReference type="SUPFAM" id="SSF48726">
    <property type="entry name" value="Immunoglobulin"/>
    <property type="match status" value="1"/>
</dbReference>
<evidence type="ECO:0000259" key="12">
    <source>
        <dbReference type="PROSITE" id="PS51004"/>
    </source>
</evidence>
<evidence type="ECO:0000256" key="5">
    <source>
        <dbReference type="ARBA" id="ARBA00022729"/>
    </source>
</evidence>
<keyword evidence="4" id="KW-0964">Secreted</keyword>
<feature type="region of interest" description="Disordered" evidence="10">
    <location>
        <begin position="713"/>
        <end position="734"/>
    </location>
</feature>
<dbReference type="GO" id="GO:0071526">
    <property type="term" value="P:semaphorin-plexin signaling pathway"/>
    <property type="evidence" value="ECO:0007669"/>
    <property type="project" value="TreeGrafter"/>
</dbReference>
<dbReference type="InterPro" id="IPR036352">
    <property type="entry name" value="Semap_dom_sf"/>
</dbReference>
<evidence type="ECO:0000259" key="11">
    <source>
        <dbReference type="PROSITE" id="PS50835"/>
    </source>
</evidence>
<feature type="domain" description="Sema" evidence="12">
    <location>
        <begin position="1"/>
        <end position="475"/>
    </location>
</feature>
<dbReference type="SMART" id="SM00423">
    <property type="entry name" value="PSI"/>
    <property type="match status" value="1"/>
</dbReference>
<comment type="caution">
    <text evidence="13">The sequence shown here is derived from an EMBL/GenBank/DDBJ whole genome shotgun (WGS) entry which is preliminary data.</text>
</comment>